<dbReference type="InterPro" id="IPR036249">
    <property type="entry name" value="Thioredoxin-like_sf"/>
</dbReference>
<name>A0A1E5G0X5_9FIRM</name>
<dbReference type="PROSITE" id="PS51353">
    <property type="entry name" value="ARSC"/>
    <property type="match status" value="1"/>
</dbReference>
<dbReference type="OrthoDB" id="9803749at2"/>
<dbReference type="PANTHER" id="PTHR30041:SF8">
    <property type="entry name" value="PROTEIN YFFB"/>
    <property type="match status" value="1"/>
</dbReference>
<keyword evidence="3" id="KW-1185">Reference proteome</keyword>
<dbReference type="AlphaFoldDB" id="A0A1E5G0X5"/>
<evidence type="ECO:0000313" key="2">
    <source>
        <dbReference type="EMBL" id="OEF96556.1"/>
    </source>
</evidence>
<gene>
    <name evidence="2" type="ORF">BHF68_07875</name>
</gene>
<dbReference type="EMBL" id="MIJE01000031">
    <property type="protein sequence ID" value="OEF96556.1"/>
    <property type="molecule type" value="Genomic_DNA"/>
</dbReference>
<protein>
    <submittedName>
        <fullName evidence="2">ArsC family transcriptional regulator</fullName>
    </submittedName>
</protein>
<dbReference type="Proteomes" id="UP000094296">
    <property type="component" value="Unassembled WGS sequence"/>
</dbReference>
<dbReference type="Pfam" id="PF03960">
    <property type="entry name" value="ArsC"/>
    <property type="match status" value="1"/>
</dbReference>
<sequence length="112" mass="13309">MNIQIYGATKCFDTKKAERYFKERKIKYQLIDVYRYRLSKGEFESVKNAVGLNNLINDKAKEYKQLNLQHIRGSSVREELLFKNPKIYKTPIVRNGKKATVGYEPDVWKSWE</sequence>
<dbReference type="Gene3D" id="3.40.30.10">
    <property type="entry name" value="Glutaredoxin"/>
    <property type="match status" value="1"/>
</dbReference>
<organism evidence="2 3">
    <name type="scientific">Desulfuribacillus alkaliarsenatis</name>
    <dbReference type="NCBI Taxonomy" id="766136"/>
    <lineage>
        <taxon>Bacteria</taxon>
        <taxon>Bacillati</taxon>
        <taxon>Bacillota</taxon>
        <taxon>Desulfuribacillia</taxon>
        <taxon>Desulfuribacillales</taxon>
        <taxon>Desulfuribacillaceae</taxon>
        <taxon>Desulfuribacillus</taxon>
    </lineage>
</organism>
<dbReference type="SUPFAM" id="SSF52833">
    <property type="entry name" value="Thioredoxin-like"/>
    <property type="match status" value="1"/>
</dbReference>
<proteinExistence type="inferred from homology"/>
<dbReference type="PANTHER" id="PTHR30041">
    <property type="entry name" value="ARSENATE REDUCTASE"/>
    <property type="match status" value="1"/>
</dbReference>
<comment type="caution">
    <text evidence="2">The sequence shown here is derived from an EMBL/GenBank/DDBJ whole genome shotgun (WGS) entry which is preliminary data.</text>
</comment>
<evidence type="ECO:0000313" key="3">
    <source>
        <dbReference type="Proteomes" id="UP000094296"/>
    </source>
</evidence>
<dbReference type="RefSeq" id="WP_069643565.1">
    <property type="nucleotide sequence ID" value="NZ_MIJE01000031.1"/>
</dbReference>
<dbReference type="InterPro" id="IPR006660">
    <property type="entry name" value="Arsenate_reductase-like"/>
</dbReference>
<comment type="similarity">
    <text evidence="1">Belongs to the ArsC family.</text>
</comment>
<evidence type="ECO:0000256" key="1">
    <source>
        <dbReference type="PROSITE-ProRule" id="PRU01282"/>
    </source>
</evidence>
<dbReference type="STRING" id="766136.BHF68_07875"/>
<accession>A0A1E5G0X5</accession>
<reference evidence="2 3" key="1">
    <citation type="submission" date="2016-09" db="EMBL/GenBank/DDBJ databases">
        <title>Draft genome sequence for the type strain of Desulfuribacillus alkaliarsenatis AHT28, an obligately anaerobic, sulfidogenic bacterium isolated from Russian soda lake sediments.</title>
        <authorList>
            <person name="Abin C.A."/>
            <person name="Hollibaugh J.T."/>
        </authorList>
    </citation>
    <scope>NUCLEOTIDE SEQUENCE [LARGE SCALE GENOMIC DNA]</scope>
    <source>
        <strain evidence="2 3">AHT28</strain>
    </source>
</reference>